<dbReference type="AlphaFoldDB" id="A0A0A9AJG0"/>
<organism evidence="1">
    <name type="scientific">Arundo donax</name>
    <name type="common">Giant reed</name>
    <name type="synonym">Donax arundinaceus</name>
    <dbReference type="NCBI Taxonomy" id="35708"/>
    <lineage>
        <taxon>Eukaryota</taxon>
        <taxon>Viridiplantae</taxon>
        <taxon>Streptophyta</taxon>
        <taxon>Embryophyta</taxon>
        <taxon>Tracheophyta</taxon>
        <taxon>Spermatophyta</taxon>
        <taxon>Magnoliopsida</taxon>
        <taxon>Liliopsida</taxon>
        <taxon>Poales</taxon>
        <taxon>Poaceae</taxon>
        <taxon>PACMAD clade</taxon>
        <taxon>Arundinoideae</taxon>
        <taxon>Arundineae</taxon>
        <taxon>Arundo</taxon>
    </lineage>
</organism>
<proteinExistence type="predicted"/>
<reference evidence="1" key="1">
    <citation type="submission" date="2014-09" db="EMBL/GenBank/DDBJ databases">
        <authorList>
            <person name="Magalhaes I.L.F."/>
            <person name="Oliveira U."/>
            <person name="Santos F.R."/>
            <person name="Vidigal T.H.D.A."/>
            <person name="Brescovit A.D."/>
            <person name="Santos A.J."/>
        </authorList>
    </citation>
    <scope>NUCLEOTIDE SEQUENCE</scope>
    <source>
        <tissue evidence="1">Shoot tissue taken approximately 20 cm above the soil surface</tissue>
    </source>
</reference>
<reference evidence="1" key="2">
    <citation type="journal article" date="2015" name="Data Brief">
        <title>Shoot transcriptome of the giant reed, Arundo donax.</title>
        <authorList>
            <person name="Barrero R.A."/>
            <person name="Guerrero F.D."/>
            <person name="Moolhuijzen P."/>
            <person name="Goolsby J.A."/>
            <person name="Tidwell J."/>
            <person name="Bellgard S.E."/>
            <person name="Bellgard M.I."/>
        </authorList>
    </citation>
    <scope>NUCLEOTIDE SEQUENCE</scope>
    <source>
        <tissue evidence="1">Shoot tissue taken approximately 20 cm above the soil surface</tissue>
    </source>
</reference>
<evidence type="ECO:0000313" key="1">
    <source>
        <dbReference type="EMBL" id="JAD47212.1"/>
    </source>
</evidence>
<dbReference type="EMBL" id="GBRH01250683">
    <property type="protein sequence ID" value="JAD47212.1"/>
    <property type="molecule type" value="Transcribed_RNA"/>
</dbReference>
<sequence>MLLFLYSHKNMTQEIAYVQQEFAVLAISFQIQHQKIVYHTNQVLVQVEACKMLLIEANREAFHLAMLLPSLDQLSKNTRQL</sequence>
<accession>A0A0A9AJG0</accession>
<protein>
    <submittedName>
        <fullName evidence="1">Similar to KAK (KAKTUS)</fullName>
    </submittedName>
</protein>
<name>A0A0A9AJG0_ARUDO</name>